<reference evidence="7 8" key="1">
    <citation type="journal article" date="2019" name="Sci. Rep.">
        <title>Comparative genomics of chytrid fungi reveal insights into the obligate biotrophic and pathogenic lifestyle of Synchytrium endobioticum.</title>
        <authorList>
            <person name="van de Vossenberg B.T.L.H."/>
            <person name="Warris S."/>
            <person name="Nguyen H.D.T."/>
            <person name="van Gent-Pelzer M.P.E."/>
            <person name="Joly D.L."/>
            <person name="van de Geest H.C."/>
            <person name="Bonants P.J.M."/>
            <person name="Smith D.S."/>
            <person name="Levesque C.A."/>
            <person name="van der Lee T.A.J."/>
        </authorList>
    </citation>
    <scope>NUCLEOTIDE SEQUENCE [LARGE SCALE GENOMIC DNA]</scope>
    <source>
        <strain evidence="5 8">LEV6574</strain>
        <strain evidence="6 7">MB42</strain>
    </source>
</reference>
<evidence type="ECO:0000313" key="8">
    <source>
        <dbReference type="Proteomes" id="UP000320475"/>
    </source>
</evidence>
<dbReference type="GO" id="GO:0005737">
    <property type="term" value="C:cytoplasm"/>
    <property type="evidence" value="ECO:0007669"/>
    <property type="project" value="TreeGrafter"/>
</dbReference>
<evidence type="ECO:0000256" key="2">
    <source>
        <dbReference type="ARBA" id="ARBA00023054"/>
    </source>
</evidence>
<dbReference type="GO" id="GO:0097546">
    <property type="term" value="C:ciliary base"/>
    <property type="evidence" value="ECO:0007669"/>
    <property type="project" value="TreeGrafter"/>
</dbReference>
<dbReference type="Pfam" id="PF14931">
    <property type="entry name" value="IFT20"/>
    <property type="match status" value="1"/>
</dbReference>
<protein>
    <recommendedName>
        <fullName evidence="9">Intraflagellar transport protein 20</fullName>
    </recommendedName>
</protein>
<proteinExistence type="predicted"/>
<dbReference type="Proteomes" id="UP000320475">
    <property type="component" value="Unassembled WGS sequence"/>
</dbReference>
<dbReference type="GO" id="GO:0061512">
    <property type="term" value="P:protein localization to cilium"/>
    <property type="evidence" value="ECO:0007669"/>
    <property type="project" value="TreeGrafter"/>
</dbReference>
<dbReference type="GO" id="GO:0097730">
    <property type="term" value="C:non-motile cilium"/>
    <property type="evidence" value="ECO:0007669"/>
    <property type="project" value="TreeGrafter"/>
</dbReference>
<evidence type="ECO:0000256" key="3">
    <source>
        <dbReference type="ARBA" id="ARBA00023273"/>
    </source>
</evidence>
<keyword evidence="7" id="KW-1185">Reference proteome</keyword>
<gene>
    <name evidence="5" type="ORF">SeLEV6574_g06001</name>
    <name evidence="6" type="ORF">SeMB42_g01896</name>
</gene>
<dbReference type="EMBL" id="QEAN01000053">
    <property type="protein sequence ID" value="TPX51512.1"/>
    <property type="molecule type" value="Genomic_DNA"/>
</dbReference>
<evidence type="ECO:0008006" key="9">
    <source>
        <dbReference type="Google" id="ProtNLM"/>
    </source>
</evidence>
<dbReference type="GO" id="GO:0060271">
    <property type="term" value="P:cilium assembly"/>
    <property type="evidence" value="ECO:0007669"/>
    <property type="project" value="TreeGrafter"/>
</dbReference>
<name>A0A507CR43_9FUNG</name>
<evidence type="ECO:0000313" key="6">
    <source>
        <dbReference type="EMBL" id="TPX51512.1"/>
    </source>
</evidence>
<evidence type="ECO:0000256" key="1">
    <source>
        <dbReference type="ARBA" id="ARBA00004138"/>
    </source>
</evidence>
<dbReference type="InterPro" id="IPR028172">
    <property type="entry name" value="FT20"/>
</dbReference>
<dbReference type="AlphaFoldDB" id="A0A507CR43"/>
<dbReference type="PANTHER" id="PTHR31978:SF1">
    <property type="entry name" value="INTRAFLAGELLAR TRANSPORT PROTEIN 20 HOMOLOG"/>
    <property type="match status" value="1"/>
</dbReference>
<dbReference type="VEuPathDB" id="FungiDB:SeMB42_g01896"/>
<dbReference type="EMBL" id="QEAM01000311">
    <property type="protein sequence ID" value="TPX41613.1"/>
    <property type="molecule type" value="Genomic_DNA"/>
</dbReference>
<accession>A0A507CR43</accession>
<dbReference type="OrthoDB" id="10254896at2759"/>
<comment type="caution">
    <text evidence="5">The sequence shown here is derived from an EMBL/GenBank/DDBJ whole genome shotgun (WGS) entry which is preliminary data.</text>
</comment>
<organism evidence="5 8">
    <name type="scientific">Synchytrium endobioticum</name>
    <dbReference type="NCBI Taxonomy" id="286115"/>
    <lineage>
        <taxon>Eukaryota</taxon>
        <taxon>Fungi</taxon>
        <taxon>Fungi incertae sedis</taxon>
        <taxon>Chytridiomycota</taxon>
        <taxon>Chytridiomycota incertae sedis</taxon>
        <taxon>Chytridiomycetes</taxon>
        <taxon>Synchytriales</taxon>
        <taxon>Synchytriaceae</taxon>
        <taxon>Synchytrium</taxon>
    </lineage>
</organism>
<dbReference type="GO" id="GO:0030990">
    <property type="term" value="C:intraciliary transport particle"/>
    <property type="evidence" value="ECO:0007669"/>
    <property type="project" value="TreeGrafter"/>
</dbReference>
<sequence length="132" mass="15197">MDPNNQNQQPPVVFDNLSKLRLLPAATLEASEKLRDECVDFTSKIATFQTAVGEFHDLLKQRAAQVEAEKLKAIGRRKRLESELELRKRKKQQLMSLVREGQSELERLVAQTESLHKVLQEQQQMIDELSSK</sequence>
<evidence type="ECO:0000313" key="7">
    <source>
        <dbReference type="Proteomes" id="UP000317494"/>
    </source>
</evidence>
<comment type="subcellular location">
    <subcellularLocation>
        <location evidence="1">Cell projection</location>
        <location evidence="1">Cilium</location>
    </subcellularLocation>
</comment>
<dbReference type="STRING" id="286115.A0A507CR43"/>
<dbReference type="GO" id="GO:0036064">
    <property type="term" value="C:ciliary basal body"/>
    <property type="evidence" value="ECO:0007669"/>
    <property type="project" value="TreeGrafter"/>
</dbReference>
<dbReference type="PANTHER" id="PTHR31978">
    <property type="entry name" value="INTRAFLAGELLAR TRANSPORT PROTEIN 20 HOMOLOG"/>
    <property type="match status" value="1"/>
</dbReference>
<evidence type="ECO:0000256" key="4">
    <source>
        <dbReference type="SAM" id="Coils"/>
    </source>
</evidence>
<keyword evidence="3" id="KW-0966">Cell projection</keyword>
<keyword evidence="2 4" id="KW-0175">Coiled coil</keyword>
<dbReference type="Proteomes" id="UP000317494">
    <property type="component" value="Unassembled WGS sequence"/>
</dbReference>
<evidence type="ECO:0000313" key="5">
    <source>
        <dbReference type="EMBL" id="TPX41613.1"/>
    </source>
</evidence>
<feature type="coiled-coil region" evidence="4">
    <location>
        <begin position="63"/>
        <end position="122"/>
    </location>
</feature>